<evidence type="ECO:0000259" key="4">
    <source>
        <dbReference type="Pfam" id="PF24793"/>
    </source>
</evidence>
<dbReference type="Pfam" id="PF24793">
    <property type="entry name" value="GINT1_N"/>
    <property type="match status" value="1"/>
</dbReference>
<gene>
    <name evidence="5" type="ORF">B1B05_05205</name>
    <name evidence="6" type="ORF">SAMN05443094_102257</name>
</gene>
<name>A0A1N6RZ01_9BACI</name>
<dbReference type="OrthoDB" id="3771157at2"/>
<reference evidence="8" key="2">
    <citation type="submission" date="2017-03" db="EMBL/GenBank/DDBJ databases">
        <title>Bacillus sp. V-88(T) DSM27956, whole genome shotgun sequencing project.</title>
        <authorList>
            <person name="Dastager S.G."/>
            <person name="Neurgaonkar P.S."/>
            <person name="Dharne M.S."/>
        </authorList>
    </citation>
    <scope>NUCLEOTIDE SEQUENCE [LARGE SCALE GENOMIC DNA]</scope>
    <source>
        <strain evidence="8">DSM 25145</strain>
    </source>
</reference>
<keyword evidence="2" id="KW-0119">Carbohydrate metabolism</keyword>
<protein>
    <submittedName>
        <fullName evidence="6">Glycosyl hydrolases family 43</fullName>
    </submittedName>
</protein>
<keyword evidence="8" id="KW-1185">Reference proteome</keyword>
<dbReference type="Proteomes" id="UP000215545">
    <property type="component" value="Unassembled WGS sequence"/>
</dbReference>
<dbReference type="PANTHER" id="PTHR43772:SF2">
    <property type="entry name" value="PUTATIVE (AFU_ORTHOLOGUE AFUA_2G04480)-RELATED"/>
    <property type="match status" value="1"/>
</dbReference>
<evidence type="ECO:0000313" key="6">
    <source>
        <dbReference type="EMBL" id="SIQ33962.1"/>
    </source>
</evidence>
<evidence type="ECO:0000313" key="8">
    <source>
        <dbReference type="Proteomes" id="UP000215545"/>
    </source>
</evidence>
<dbReference type="STRING" id="1017273.SAMN05443094_102257"/>
<dbReference type="EMBL" id="MWSK01000002">
    <property type="protein sequence ID" value="OXS79172.1"/>
    <property type="molecule type" value="Genomic_DNA"/>
</dbReference>
<keyword evidence="3" id="KW-0732">Signal</keyword>
<dbReference type="SUPFAM" id="SSF75005">
    <property type="entry name" value="Arabinanase/levansucrase/invertase"/>
    <property type="match status" value="1"/>
</dbReference>
<proteinExistence type="predicted"/>
<feature type="chain" id="PRO_5039551141" evidence="3">
    <location>
        <begin position="22"/>
        <end position="324"/>
    </location>
</feature>
<dbReference type="Proteomes" id="UP000186385">
    <property type="component" value="Unassembled WGS sequence"/>
</dbReference>
<dbReference type="InterPro" id="IPR023296">
    <property type="entry name" value="Glyco_hydro_beta-prop_sf"/>
</dbReference>
<accession>A0A1N6RZ01</accession>
<dbReference type="AlphaFoldDB" id="A0A1N6RZ01"/>
<evidence type="ECO:0000256" key="2">
    <source>
        <dbReference type="ARBA" id="ARBA00023277"/>
    </source>
</evidence>
<reference evidence="5" key="3">
    <citation type="submission" date="2017-03" db="EMBL/GenBank/DDBJ databases">
        <authorList>
            <person name="Dastager S.G."/>
            <person name="Neurgaonkar P.S."/>
            <person name="Dharne M.S."/>
        </authorList>
    </citation>
    <scope>NUCLEOTIDE SEQUENCE</scope>
    <source>
        <strain evidence="5">DSM 25145</strain>
    </source>
</reference>
<keyword evidence="1" id="KW-0858">Xylan degradation</keyword>
<keyword evidence="6" id="KW-0378">Hydrolase</keyword>
<dbReference type="InterPro" id="IPR052176">
    <property type="entry name" value="Glycosyl_Hydrlase_43_Enz"/>
</dbReference>
<evidence type="ECO:0000313" key="7">
    <source>
        <dbReference type="Proteomes" id="UP000186385"/>
    </source>
</evidence>
<feature type="domain" description="Glucosamine inositolphosphorylceramide transferase 1 N-terminal" evidence="4">
    <location>
        <begin position="49"/>
        <end position="306"/>
    </location>
</feature>
<keyword evidence="1" id="KW-0624">Polysaccharide degradation</keyword>
<feature type="signal peptide" evidence="3">
    <location>
        <begin position="1"/>
        <end position="21"/>
    </location>
</feature>
<reference evidence="6 7" key="1">
    <citation type="submission" date="2017-01" db="EMBL/GenBank/DDBJ databases">
        <authorList>
            <person name="Mah S.A."/>
            <person name="Swanson W.J."/>
            <person name="Moy G.W."/>
            <person name="Vacquier V.D."/>
        </authorList>
    </citation>
    <scope>NUCLEOTIDE SEQUENCE [LARGE SCALE GENOMIC DNA]</scope>
    <source>
        <strain evidence="6 7">NIO-1016</strain>
    </source>
</reference>
<evidence type="ECO:0000256" key="1">
    <source>
        <dbReference type="ARBA" id="ARBA00022651"/>
    </source>
</evidence>
<organism evidence="6 7">
    <name type="scientific">Domibacillus enclensis</name>
    <dbReference type="NCBI Taxonomy" id="1017273"/>
    <lineage>
        <taxon>Bacteria</taxon>
        <taxon>Bacillati</taxon>
        <taxon>Bacillota</taxon>
        <taxon>Bacilli</taxon>
        <taxon>Bacillales</taxon>
        <taxon>Bacillaceae</taxon>
        <taxon>Domibacillus</taxon>
    </lineage>
</organism>
<dbReference type="Gene3D" id="2.115.10.20">
    <property type="entry name" value="Glycosyl hydrolase domain, family 43"/>
    <property type="match status" value="2"/>
</dbReference>
<dbReference type="PANTHER" id="PTHR43772">
    <property type="entry name" value="ENDO-1,4-BETA-XYLANASE"/>
    <property type="match status" value="1"/>
</dbReference>
<dbReference type="GO" id="GO:0045493">
    <property type="term" value="P:xylan catabolic process"/>
    <property type="evidence" value="ECO:0007669"/>
    <property type="project" value="UniProtKB-KW"/>
</dbReference>
<evidence type="ECO:0000313" key="5">
    <source>
        <dbReference type="EMBL" id="OXS79172.1"/>
    </source>
</evidence>
<dbReference type="InterPro" id="IPR056442">
    <property type="entry name" value="GINT1_N"/>
</dbReference>
<sequence length="324" mass="36841">MLRKKTIIVASSVLMVSSLMAGFAYNKKYSPAIWSIHVLKTDEPVTLSGKALDLAVPALKPEDVTDVKASFVADPFLFNDAENYYLFFEVLNEESGQGDIGLATSKDGEKWTYEQIVLDEDFHLSYPHIIKEGNEYYMIPESVEAGGVYLYKATSFPHKWERVKKLVSGPYTDATLFKHQNKWWMFAAGLDNETLHLFHAEALDGEWVPHVKSPLITNDRSNSRPAGGVVADDGRLYRYVQDDGPYYGHSVKVFEILSLTDTSYLEKELGVILEGSGVEGDWREDGMHHIDHLKLSDGSWLVTVDGHRFDHQNYVLWRLRKLFQ</sequence>
<dbReference type="EMBL" id="FTLX01000002">
    <property type="protein sequence ID" value="SIQ33962.1"/>
    <property type="molecule type" value="Genomic_DNA"/>
</dbReference>
<dbReference type="GO" id="GO:0016787">
    <property type="term" value="F:hydrolase activity"/>
    <property type="evidence" value="ECO:0007669"/>
    <property type="project" value="UniProtKB-KW"/>
</dbReference>
<evidence type="ECO:0000256" key="3">
    <source>
        <dbReference type="SAM" id="SignalP"/>
    </source>
</evidence>
<dbReference type="RefSeq" id="WP_052698433.1">
    <property type="nucleotide sequence ID" value="NZ_FTLX01000002.1"/>
</dbReference>